<dbReference type="InterPro" id="IPR000439">
    <property type="entry name" value="Ribosomal_eL15"/>
</dbReference>
<evidence type="ECO:0000313" key="6">
    <source>
        <dbReference type="Proteomes" id="UP000244066"/>
    </source>
</evidence>
<evidence type="ECO:0000256" key="4">
    <source>
        <dbReference type="ARBA" id="ARBA00035535"/>
    </source>
</evidence>
<comment type="similarity">
    <text evidence="1">Belongs to the eukaryotic ribosomal protein eL15 family.</text>
</comment>
<dbReference type="InterPro" id="IPR024794">
    <property type="entry name" value="Rbsml_eL15_core_dom_sf"/>
</dbReference>
<dbReference type="PANTHER" id="PTHR11847">
    <property type="entry name" value="RIBOSOMAL PROTEIN L15"/>
    <property type="match status" value="1"/>
</dbReference>
<organism evidence="5 6">
    <name type="scientific">Candidatus Terraquivivens tikiterensis</name>
    <dbReference type="NCBI Taxonomy" id="1980982"/>
    <lineage>
        <taxon>Archaea</taxon>
        <taxon>Nitrososphaerota</taxon>
        <taxon>Candidatus Wolframiiraptoraceae</taxon>
        <taxon>Candidatus Terraquivivens</taxon>
    </lineage>
</organism>
<comment type="caution">
    <text evidence="5">The sequence shown here is derived from an EMBL/GenBank/DDBJ whole genome shotgun (WGS) entry which is preliminary data.</text>
</comment>
<accession>A0A2R7YAC8</accession>
<protein>
    <recommendedName>
        <fullName evidence="4">50S ribosomal protein L15e</fullName>
    </recommendedName>
</protein>
<gene>
    <name evidence="5" type="ORF">B9J98_00380</name>
</gene>
<dbReference type="PANTHER" id="PTHR11847:SF4">
    <property type="entry name" value="LARGE RIBOSOMAL SUBUNIT PROTEIN EL15"/>
    <property type="match status" value="1"/>
</dbReference>
<dbReference type="SUPFAM" id="SSF54189">
    <property type="entry name" value="Ribosomal proteins S24e, L23 and L15e"/>
    <property type="match status" value="1"/>
</dbReference>
<reference evidence="5 6" key="1">
    <citation type="submission" date="2017-04" db="EMBL/GenBank/DDBJ databases">
        <title>Draft Aigarchaeota genome from a New Zealand hot spring.</title>
        <authorList>
            <person name="Reysenbach A.-L."/>
            <person name="Donaho J.A."/>
            <person name="Gerhart J."/>
            <person name="Kelley J.F."/>
            <person name="Kouba K."/>
            <person name="Podar M."/>
            <person name="Stott M."/>
        </authorList>
    </citation>
    <scope>NUCLEOTIDE SEQUENCE [LARGE SCALE GENOMIC DNA]</scope>
    <source>
        <strain evidence="5">NZ13_MG1</strain>
    </source>
</reference>
<dbReference type="GO" id="GO:0003735">
    <property type="term" value="F:structural constituent of ribosome"/>
    <property type="evidence" value="ECO:0007669"/>
    <property type="project" value="InterPro"/>
</dbReference>
<dbReference type="GO" id="GO:0003723">
    <property type="term" value="F:RNA binding"/>
    <property type="evidence" value="ECO:0007669"/>
    <property type="project" value="TreeGrafter"/>
</dbReference>
<dbReference type="Gene3D" id="3.40.1120.10">
    <property type="entry name" value="Ribosomal protein l15e"/>
    <property type="match status" value="1"/>
</dbReference>
<dbReference type="GO" id="GO:0022625">
    <property type="term" value="C:cytosolic large ribosomal subunit"/>
    <property type="evidence" value="ECO:0007669"/>
    <property type="project" value="TreeGrafter"/>
</dbReference>
<sequence length="153" mass="18021">MTGVYARLSKLWREKPEELKQLMKKRVIEWRRQPAIVRVDKPLRLDRARSLGYRDKQGYVVVRVRVRKGGFARPRPRSGRRPKALGVVKHKVNVSMKEEALNRVRKRYPNLYPLGAYWVASDGLYKWYEVILVDPHHPSVIADRNLSLPAKIR</sequence>
<dbReference type="InterPro" id="IPR012678">
    <property type="entry name" value="Ribosomal_uL23/eL15/eS24_sf"/>
</dbReference>
<evidence type="ECO:0000256" key="2">
    <source>
        <dbReference type="ARBA" id="ARBA00022980"/>
    </source>
</evidence>
<keyword evidence="2 5" id="KW-0689">Ribosomal protein</keyword>
<evidence type="ECO:0000256" key="3">
    <source>
        <dbReference type="ARBA" id="ARBA00023274"/>
    </source>
</evidence>
<dbReference type="AlphaFoldDB" id="A0A2R7YAC8"/>
<dbReference type="Pfam" id="PF00827">
    <property type="entry name" value="Ribosomal_L15e"/>
    <property type="match status" value="1"/>
</dbReference>
<dbReference type="GO" id="GO:0002181">
    <property type="term" value="P:cytoplasmic translation"/>
    <property type="evidence" value="ECO:0007669"/>
    <property type="project" value="TreeGrafter"/>
</dbReference>
<dbReference type="NCBIfam" id="NF003269">
    <property type="entry name" value="PRK04243.1"/>
    <property type="match status" value="1"/>
</dbReference>
<dbReference type="SMART" id="SM01384">
    <property type="entry name" value="Ribosomal_L15e"/>
    <property type="match status" value="1"/>
</dbReference>
<name>A0A2R7YAC8_9ARCH</name>
<evidence type="ECO:0000256" key="1">
    <source>
        <dbReference type="ARBA" id="ARBA00006857"/>
    </source>
</evidence>
<dbReference type="Proteomes" id="UP000244066">
    <property type="component" value="Unassembled WGS sequence"/>
</dbReference>
<proteinExistence type="inferred from homology"/>
<evidence type="ECO:0000313" key="5">
    <source>
        <dbReference type="EMBL" id="PUA34426.1"/>
    </source>
</evidence>
<dbReference type="EMBL" id="NDWU01000001">
    <property type="protein sequence ID" value="PUA34426.1"/>
    <property type="molecule type" value="Genomic_DNA"/>
</dbReference>
<keyword evidence="3" id="KW-0687">Ribonucleoprotein</keyword>